<dbReference type="SMART" id="SM00823">
    <property type="entry name" value="PKS_PP"/>
    <property type="match status" value="1"/>
</dbReference>
<feature type="domain" description="Carrier" evidence="6">
    <location>
        <begin position="653"/>
        <end position="728"/>
    </location>
</feature>
<dbReference type="GO" id="GO:0031177">
    <property type="term" value="F:phosphopantetheine binding"/>
    <property type="evidence" value="ECO:0007669"/>
    <property type="project" value="UniProtKB-UniRule"/>
</dbReference>
<keyword evidence="2 5" id="KW-0597">Phosphoprotein</keyword>
<comment type="catalytic activity">
    <reaction evidence="5">
        <text>a carboxylate + ATP + NADPH + H(+) = an aldehyde + AMP + diphosphate + NADP(+)</text>
        <dbReference type="Rhea" id="RHEA:50916"/>
        <dbReference type="ChEBI" id="CHEBI:15378"/>
        <dbReference type="ChEBI" id="CHEBI:17478"/>
        <dbReference type="ChEBI" id="CHEBI:29067"/>
        <dbReference type="ChEBI" id="CHEBI:30616"/>
        <dbReference type="ChEBI" id="CHEBI:33019"/>
        <dbReference type="ChEBI" id="CHEBI:57783"/>
        <dbReference type="ChEBI" id="CHEBI:58349"/>
        <dbReference type="ChEBI" id="CHEBI:456215"/>
    </reaction>
</comment>
<dbReference type="InterPro" id="IPR020845">
    <property type="entry name" value="AMP-binding_CS"/>
</dbReference>
<dbReference type="SUPFAM" id="SSF47336">
    <property type="entry name" value="ACP-like"/>
    <property type="match status" value="1"/>
</dbReference>
<dbReference type="Gene3D" id="3.40.50.720">
    <property type="entry name" value="NAD(P)-binding Rossmann-like Domain"/>
    <property type="match status" value="1"/>
</dbReference>
<dbReference type="InterPro" id="IPR036736">
    <property type="entry name" value="ACP-like_sf"/>
</dbReference>
<dbReference type="InterPro" id="IPR046407">
    <property type="entry name" value="CAR"/>
</dbReference>
<dbReference type="SUPFAM" id="SSF51735">
    <property type="entry name" value="NAD(P)-binding Rossmann-fold domains"/>
    <property type="match status" value="1"/>
</dbReference>
<dbReference type="GO" id="GO:0050661">
    <property type="term" value="F:NADP binding"/>
    <property type="evidence" value="ECO:0007669"/>
    <property type="project" value="UniProtKB-UniRule"/>
</dbReference>
<dbReference type="InterPro" id="IPR010080">
    <property type="entry name" value="Thioester_reductase-like_dom"/>
</dbReference>
<keyword evidence="5" id="KW-0560">Oxidoreductase</keyword>
<accession>A0A024JZE3</accession>
<evidence type="ECO:0000313" key="8">
    <source>
        <dbReference type="EMBL" id="ORX05607.1"/>
    </source>
</evidence>
<organism evidence="7">
    <name type="scientific">Mycobacterium triplex</name>
    <dbReference type="NCBI Taxonomy" id="47839"/>
    <lineage>
        <taxon>Bacteria</taxon>
        <taxon>Bacillati</taxon>
        <taxon>Actinomycetota</taxon>
        <taxon>Actinomycetes</taxon>
        <taxon>Mycobacteriales</taxon>
        <taxon>Mycobacteriaceae</taxon>
        <taxon>Mycobacterium</taxon>
        <taxon>Mycobacterium simiae complex</taxon>
    </lineage>
</organism>
<feature type="binding site" evidence="5">
    <location>
        <position position="425"/>
    </location>
    <ligand>
        <name>AMP</name>
        <dbReference type="ChEBI" id="CHEBI:456215"/>
    </ligand>
</feature>
<dbReference type="eggNOG" id="COG1022">
    <property type="taxonomic scope" value="Bacteria"/>
</dbReference>
<dbReference type="SUPFAM" id="SSF56801">
    <property type="entry name" value="Acetyl-CoA synthetase-like"/>
    <property type="match status" value="1"/>
</dbReference>
<feature type="binding site" evidence="5">
    <location>
        <position position="823"/>
    </location>
    <ligand>
        <name>NADP(+)</name>
        <dbReference type="ChEBI" id="CHEBI:58349"/>
    </ligand>
</feature>
<dbReference type="InterPro" id="IPR042099">
    <property type="entry name" value="ANL_N_sf"/>
</dbReference>
<evidence type="ECO:0000256" key="1">
    <source>
        <dbReference type="ARBA" id="ARBA00022450"/>
    </source>
</evidence>
<dbReference type="CDD" id="cd05235">
    <property type="entry name" value="SDR_e1"/>
    <property type="match status" value="1"/>
</dbReference>
<feature type="binding site" evidence="5">
    <location>
        <position position="813"/>
    </location>
    <ligand>
        <name>NADP(+)</name>
        <dbReference type="ChEBI" id="CHEBI:58349"/>
    </ligand>
</feature>
<feature type="binding site" evidence="5">
    <location>
        <position position="918"/>
    </location>
    <ligand>
        <name>NADP(+)</name>
        <dbReference type="ChEBI" id="CHEBI:58349"/>
    </ligand>
</feature>
<keyword evidence="9" id="KW-1185">Reference proteome</keyword>
<evidence type="ECO:0000313" key="7">
    <source>
        <dbReference type="EMBL" id="CDO88692.1"/>
    </source>
</evidence>
<keyword evidence="7" id="KW-0436">Ligase</keyword>
<dbReference type="InterPro" id="IPR020806">
    <property type="entry name" value="PKS_PP-bd"/>
</dbReference>
<dbReference type="EMBL" id="LQPY01000013">
    <property type="protein sequence ID" value="ORX05607.1"/>
    <property type="molecule type" value="Genomic_DNA"/>
</dbReference>
<feature type="modified residue" description="O-(pantetheine 4'-phosphoryl)serine" evidence="5">
    <location>
        <position position="687"/>
    </location>
</feature>
<dbReference type="Gene3D" id="3.40.50.12780">
    <property type="entry name" value="N-terminal domain of ligase-like"/>
    <property type="match status" value="1"/>
</dbReference>
<dbReference type="PANTHER" id="PTHR43272:SF33">
    <property type="entry name" value="AMP-BINDING DOMAIN-CONTAINING PROTEIN-RELATED"/>
    <property type="match status" value="1"/>
</dbReference>
<feature type="binding site" evidence="5">
    <location>
        <position position="521"/>
    </location>
    <ligand>
        <name>AMP</name>
        <dbReference type="ChEBI" id="CHEBI:456215"/>
    </ligand>
</feature>
<dbReference type="HOGENOM" id="CLU_009549_0_0_11"/>
<comment type="function">
    <text evidence="5">Catalyzes the ATP- and NADPH-dependent reduction of carboxylic acids to the corresponding aldehydes.</text>
</comment>
<dbReference type="eggNOG" id="COG3320">
    <property type="taxonomic scope" value="Bacteria"/>
</dbReference>
<dbReference type="PROSITE" id="PS00455">
    <property type="entry name" value="AMP_BINDING"/>
    <property type="match status" value="1"/>
</dbReference>
<keyword evidence="5" id="KW-0521">NADP</keyword>
<feature type="binding site" evidence="5">
    <location>
        <position position="500"/>
    </location>
    <ligand>
        <name>AMP</name>
        <dbReference type="ChEBI" id="CHEBI:456215"/>
    </ligand>
</feature>
<dbReference type="GO" id="GO:0016020">
    <property type="term" value="C:membrane"/>
    <property type="evidence" value="ECO:0007669"/>
    <property type="project" value="TreeGrafter"/>
</dbReference>
<dbReference type="HAMAP" id="MF_02247">
    <property type="entry name" value="Carbox_acid_reduct"/>
    <property type="match status" value="1"/>
</dbReference>
<comment type="domain">
    <text evidence="5">The N-terminal domain likely catalyzes substrate activation by formation of an initial acyl-AMP intermediate, the central region contains the phosphopantetheine attachment site, and the C-terminal domain catalyzes the reduction by NADPH of the intermediate thioester formed from the attack of the phosphopantetheine thiol at the carbonyl carbon of acyl-AMP.</text>
</comment>
<dbReference type="InterPro" id="IPR009081">
    <property type="entry name" value="PP-bd_ACP"/>
</dbReference>
<dbReference type="NCBIfam" id="TIGR01746">
    <property type="entry name" value="Thioester-redct"/>
    <property type="match status" value="1"/>
</dbReference>
<dbReference type="AlphaFoldDB" id="A0A024JZE3"/>
<feature type="binding site" evidence="5">
    <location>
        <begin position="786"/>
        <end position="789"/>
    </location>
    <ligand>
        <name>NADP(+)</name>
        <dbReference type="ChEBI" id="CHEBI:58349"/>
    </ligand>
</feature>
<keyword evidence="3 5" id="KW-0547">Nucleotide-binding</keyword>
<dbReference type="NCBIfam" id="NF041592">
    <property type="entry name" value="carboxyl_red"/>
    <property type="match status" value="1"/>
</dbReference>
<feature type="binding site" evidence="5">
    <location>
        <position position="957"/>
    </location>
    <ligand>
        <name>NADP(+)</name>
        <dbReference type="ChEBI" id="CHEBI:58349"/>
    </ligand>
</feature>
<sequence>MAFVGRSDVKDPGAQQDQWERLARRRERLYAEDAQFAATRPDEQIAAAARAPGLRIGEVMATVLRGYADRPALGQRVREVVTDPATGRSTLTFLPRFETVSYSELWARIQAVAGDWHHHQQYPVRTGDFVCVLGFASIDYTAIECACIHLGAVVVPLQTSAPATQHAPILTETRPRIFAVGIDNLEIAVEAALTGTAPQRLIVFDYDSRDDDQRASYRAARDRLAASGSGLAIETLDDVVAHGKSLPAPPLHVAPADEDPLAWVFYTSGSTGTPKGAMFTESLCIGTWLAQSDQPVITLSYMPMSHLIGYGYVILTLANGGTSYFAAKSDLSTLFEDLALVRPTSMSLVPRVCEMFYHHYQRELDRRGLAGDEADAEELTTAIREQILGGRVLAVGCGSAALSPEIKEFMEVVLDQHLLIGYSSTEIAGGMILADEHVLRPPVIDYKLLDVPELGYFNTDKPYPRGELAVKSARFMAGYYNRPDLTATMFDADGYYKTGDIMAEVGPDRLRYVDRRNNVIKLAQGEFVAVSRLEALYSTSPLIHQIYIYGNSERSFLLAVIVPIDAGVGTSAIADSLRQIARDNALNGYEIPRDFLIETEPFSLANGLLSGVGKFLRPKLKARYGERLEQLYVAMADEQLQQLRALRTGGADQPVLATISKAVAATLGVPAADVSPEARFIDLGGDSLSALTFSTLLADIYGVEVPVGVVIDPTGDLLRIADHIESHRNSDVVRPSYASVHGKAAHEVSAADLRLDKFIDDDIVKASMRLPAPTSEIRTVLLTGATGFLGRFLGLEWLQRLADSGGTLVCLTRGADAAHARQRIEAALDSDPKLLDRFRALADGHLEVVAGDIGEPGFGLDDATWQRLTETVDLIVHPAAHVNHVLPYQQLFGPNVVGTAEVIRLAITARLKPIHYISTLGVSAVAHQIVDEDTDIRRSVPACVVGDGYANGYGISKWAGEVLMREAHDLCGLPVAVFRPGMILADSRYAGQLNVPDIFTRLLFSLVATGVAPRSFYHDGDAEPHYEGLPVDFLAEAIAAIGPRHGTSFATYNTTNPHDDGISMDTFVDWIIAAGYPVEKIDDYSSWLSRFETAMAALPERQRAQSVLAVLGVYREPMLAIAGSPVPGAQFQSAVEHSGRAIPHVSQQLIEKYLADLEHLGVLSR</sequence>
<dbReference type="Proteomes" id="UP000193710">
    <property type="component" value="Unassembled WGS sequence"/>
</dbReference>
<dbReference type="EMBL" id="HG964446">
    <property type="protein sequence ID" value="CDO88692.1"/>
    <property type="molecule type" value="Genomic_DNA"/>
</dbReference>
<proteinExistence type="inferred from homology"/>
<gene>
    <name evidence="5" type="primary">car</name>
    <name evidence="8" type="ORF">AWC29_10080</name>
    <name evidence="7" type="ORF">BN973_03061</name>
</gene>
<dbReference type="Pfam" id="PF07993">
    <property type="entry name" value="NAD_binding_4"/>
    <property type="match status" value="1"/>
</dbReference>
<dbReference type="Proteomes" id="UP000028880">
    <property type="component" value="Unassembled WGS sequence"/>
</dbReference>
<evidence type="ECO:0000259" key="6">
    <source>
        <dbReference type="PROSITE" id="PS50075"/>
    </source>
</evidence>
<protein>
    <recommendedName>
        <fullName evidence="5">Carboxylic acid reductase</fullName>
        <shortName evidence="5">CAR</shortName>
        <ecNumber evidence="5">1.2.1.-</ecNumber>
    </recommendedName>
    <alternativeName>
        <fullName evidence="5">ATP/NADPH-dependent carboxylic acid reductase</fullName>
    </alternativeName>
</protein>
<dbReference type="Gene3D" id="1.10.1200.10">
    <property type="entry name" value="ACP-like"/>
    <property type="match status" value="1"/>
</dbReference>
<keyword evidence="4 5" id="KW-0067">ATP-binding</keyword>
<comment type="cofactor">
    <cofactor evidence="5">
        <name>pantetheine 4'-phosphate</name>
        <dbReference type="ChEBI" id="CHEBI:47942"/>
    </cofactor>
    <text evidence="5">Binds 1 phosphopantetheine covalently.</text>
</comment>
<dbReference type="EC" id="1.2.1.-" evidence="5"/>
<feature type="binding site" evidence="5">
    <location>
        <position position="399"/>
    </location>
    <ligand>
        <name>AMP</name>
        <dbReference type="ChEBI" id="CHEBI:456215"/>
    </ligand>
</feature>
<comment type="caution">
    <text evidence="5">Lacks conserved residue(s) required for the propagation of feature annotation.</text>
</comment>
<feature type="binding site" evidence="5">
    <location>
        <position position="306"/>
    </location>
    <ligand>
        <name>AMP</name>
        <dbReference type="ChEBI" id="CHEBI:456215"/>
    </ligand>
</feature>
<dbReference type="Pfam" id="PF00550">
    <property type="entry name" value="PP-binding"/>
    <property type="match status" value="1"/>
</dbReference>
<dbReference type="RefSeq" id="WP_051641274.1">
    <property type="nucleotide sequence ID" value="NZ_HG964446.1"/>
</dbReference>
<reference evidence="8 9" key="3">
    <citation type="submission" date="2016-01" db="EMBL/GenBank/DDBJ databases">
        <title>The new phylogeny of the genus Mycobacterium.</title>
        <authorList>
            <person name="Tarcisio F."/>
            <person name="Conor M."/>
            <person name="Antonella G."/>
            <person name="Elisabetta G."/>
            <person name="Giulia F.S."/>
            <person name="Sara T."/>
            <person name="Anna F."/>
            <person name="Clotilde B."/>
            <person name="Roberto B."/>
            <person name="Veronica D.S."/>
            <person name="Fabio R."/>
            <person name="Monica P."/>
            <person name="Olivier J."/>
            <person name="Enrico T."/>
            <person name="Nicola S."/>
        </authorList>
    </citation>
    <scope>NUCLEOTIDE SEQUENCE [LARGE SCALE GENOMIC DNA]</scope>
    <source>
        <strain evidence="8 9">DSM 44626</strain>
    </source>
</reference>
<dbReference type="Pfam" id="PF00501">
    <property type="entry name" value="AMP-binding"/>
    <property type="match status" value="1"/>
</dbReference>
<feature type="binding site" evidence="5">
    <location>
        <begin position="878"/>
        <end position="880"/>
    </location>
    <ligand>
        <name>NADP(+)</name>
        <dbReference type="ChEBI" id="CHEBI:58349"/>
    </ligand>
</feature>
<dbReference type="OrthoDB" id="2472181at2"/>
<evidence type="ECO:0000256" key="5">
    <source>
        <dbReference type="HAMAP-Rule" id="MF_02247"/>
    </source>
</evidence>
<feature type="binding site" evidence="5">
    <location>
        <position position="614"/>
    </location>
    <ligand>
        <name>AMP</name>
        <dbReference type="ChEBI" id="CHEBI:456215"/>
    </ligand>
</feature>
<reference evidence="7" key="1">
    <citation type="journal article" date="2014" name="Genome Announc.">
        <title>Draft Genome Sequence of Mycobacterium triplex DSM 44626.</title>
        <authorList>
            <person name="Sassi M."/>
            <person name="Croce O."/>
            <person name="Robert C."/>
            <person name="Raoult D."/>
            <person name="Drancourt M."/>
        </authorList>
    </citation>
    <scope>NUCLEOTIDE SEQUENCE [LARGE SCALE GENOMIC DNA]</scope>
    <source>
        <strain evidence="7">DSM 44626</strain>
    </source>
</reference>
<dbReference type="SMART" id="SM01294">
    <property type="entry name" value="PKS_PP_betabranch"/>
    <property type="match status" value="1"/>
</dbReference>
<comment type="similarity">
    <text evidence="5">Belongs to the ATP-dependent AMP-binding enzyme family. Carboxylic acid reductase subfamily.</text>
</comment>
<dbReference type="PANTHER" id="PTHR43272">
    <property type="entry name" value="LONG-CHAIN-FATTY-ACID--COA LIGASE"/>
    <property type="match status" value="1"/>
</dbReference>
<feature type="binding site" evidence="5">
    <location>
        <position position="953"/>
    </location>
    <ligand>
        <name>NADP(+)</name>
        <dbReference type="ChEBI" id="CHEBI:58349"/>
    </ligand>
</feature>
<evidence type="ECO:0000256" key="2">
    <source>
        <dbReference type="ARBA" id="ARBA00022553"/>
    </source>
</evidence>
<dbReference type="GO" id="GO:0005524">
    <property type="term" value="F:ATP binding"/>
    <property type="evidence" value="ECO:0007669"/>
    <property type="project" value="UniProtKB-UniRule"/>
</dbReference>
<dbReference type="InterPro" id="IPR036291">
    <property type="entry name" value="NAD(P)-bd_dom_sf"/>
</dbReference>
<evidence type="ECO:0000313" key="9">
    <source>
        <dbReference type="Proteomes" id="UP000193710"/>
    </source>
</evidence>
<dbReference type="CDD" id="cd17632">
    <property type="entry name" value="AFD_CAR-like"/>
    <property type="match status" value="1"/>
</dbReference>
<name>A0A024JZE3_9MYCO</name>
<dbReference type="GO" id="GO:0016620">
    <property type="term" value="F:oxidoreductase activity, acting on the aldehyde or oxo group of donors, NAD or NADP as acceptor"/>
    <property type="evidence" value="ECO:0007669"/>
    <property type="project" value="UniProtKB-UniRule"/>
</dbReference>
<dbReference type="PROSITE" id="PS50075">
    <property type="entry name" value="CARRIER"/>
    <property type="match status" value="1"/>
</dbReference>
<keyword evidence="1 5" id="KW-0596">Phosphopantetheine</keyword>
<dbReference type="STRING" id="47839.BN973_03061"/>
<dbReference type="InterPro" id="IPR013120">
    <property type="entry name" value="FAR_NAD-bd"/>
</dbReference>
<dbReference type="InterPro" id="IPR000873">
    <property type="entry name" value="AMP-dep_synth/lig_dom"/>
</dbReference>
<reference evidence="7" key="2">
    <citation type="submission" date="2014-04" db="EMBL/GenBank/DDBJ databases">
        <authorList>
            <person name="Urmite Genomes U."/>
        </authorList>
    </citation>
    <scope>NUCLEOTIDE SEQUENCE</scope>
    <source>
        <strain evidence="7">DSM 44626</strain>
    </source>
</reference>
<evidence type="ECO:0000256" key="3">
    <source>
        <dbReference type="ARBA" id="ARBA00022741"/>
    </source>
</evidence>
<dbReference type="GO" id="GO:0004467">
    <property type="term" value="F:long-chain fatty acid-CoA ligase activity"/>
    <property type="evidence" value="ECO:0007669"/>
    <property type="project" value="TreeGrafter"/>
</dbReference>
<feature type="binding site" evidence="5">
    <location>
        <begin position="512"/>
        <end position="515"/>
    </location>
    <ligand>
        <name>AMP</name>
        <dbReference type="ChEBI" id="CHEBI:456215"/>
    </ligand>
</feature>
<evidence type="ECO:0000256" key="4">
    <source>
        <dbReference type="ARBA" id="ARBA00022840"/>
    </source>
</evidence>